<proteinExistence type="predicted"/>
<organism evidence="1 2">
    <name type="scientific">Artomyces pyxidatus</name>
    <dbReference type="NCBI Taxonomy" id="48021"/>
    <lineage>
        <taxon>Eukaryota</taxon>
        <taxon>Fungi</taxon>
        <taxon>Dikarya</taxon>
        <taxon>Basidiomycota</taxon>
        <taxon>Agaricomycotina</taxon>
        <taxon>Agaricomycetes</taxon>
        <taxon>Russulales</taxon>
        <taxon>Auriscalpiaceae</taxon>
        <taxon>Artomyces</taxon>
    </lineage>
</organism>
<reference evidence="1" key="1">
    <citation type="submission" date="2021-03" db="EMBL/GenBank/DDBJ databases">
        <authorList>
            <consortium name="DOE Joint Genome Institute"/>
            <person name="Ahrendt S."/>
            <person name="Looney B.P."/>
            <person name="Miyauchi S."/>
            <person name="Morin E."/>
            <person name="Drula E."/>
            <person name="Courty P.E."/>
            <person name="Chicoki N."/>
            <person name="Fauchery L."/>
            <person name="Kohler A."/>
            <person name="Kuo A."/>
            <person name="Labutti K."/>
            <person name="Pangilinan J."/>
            <person name="Lipzen A."/>
            <person name="Riley R."/>
            <person name="Andreopoulos W."/>
            <person name="He G."/>
            <person name="Johnson J."/>
            <person name="Barry K.W."/>
            <person name="Grigoriev I.V."/>
            <person name="Nagy L."/>
            <person name="Hibbett D."/>
            <person name="Henrissat B."/>
            <person name="Matheny P.B."/>
            <person name="Labbe J."/>
            <person name="Martin F."/>
        </authorList>
    </citation>
    <scope>NUCLEOTIDE SEQUENCE</scope>
    <source>
        <strain evidence="1">HHB10654</strain>
    </source>
</reference>
<reference evidence="1" key="2">
    <citation type="journal article" date="2022" name="New Phytol.">
        <title>Evolutionary transition to the ectomycorrhizal habit in the genomes of a hyperdiverse lineage of mushroom-forming fungi.</title>
        <authorList>
            <person name="Looney B."/>
            <person name="Miyauchi S."/>
            <person name="Morin E."/>
            <person name="Drula E."/>
            <person name="Courty P.E."/>
            <person name="Kohler A."/>
            <person name="Kuo A."/>
            <person name="LaButti K."/>
            <person name="Pangilinan J."/>
            <person name="Lipzen A."/>
            <person name="Riley R."/>
            <person name="Andreopoulos W."/>
            <person name="He G."/>
            <person name="Johnson J."/>
            <person name="Nolan M."/>
            <person name="Tritt A."/>
            <person name="Barry K.W."/>
            <person name="Grigoriev I.V."/>
            <person name="Nagy L.G."/>
            <person name="Hibbett D."/>
            <person name="Henrissat B."/>
            <person name="Matheny P.B."/>
            <person name="Labbe J."/>
            <person name="Martin F.M."/>
        </authorList>
    </citation>
    <scope>NUCLEOTIDE SEQUENCE</scope>
    <source>
        <strain evidence="1">HHB10654</strain>
    </source>
</reference>
<keyword evidence="2" id="KW-1185">Reference proteome</keyword>
<accession>A0ACB8SZ63</accession>
<sequence length="126" mass="13480">MARLEGRTYGLKSNLQPPSFSAANRSSQASVSSDVATQEVAVDKSPSSVGHMNEAAAQPPPSHSDANAVSTADIARSSFAENGPRQWPPPRKVRTIIPFLLIYEINLQSYLFTPDSLAASNDRIGP</sequence>
<gene>
    <name evidence="1" type="ORF">BV25DRAFT_748293</name>
</gene>
<evidence type="ECO:0000313" key="1">
    <source>
        <dbReference type="EMBL" id="KAI0061745.1"/>
    </source>
</evidence>
<protein>
    <submittedName>
        <fullName evidence="1">Uncharacterized protein</fullName>
    </submittedName>
</protein>
<comment type="caution">
    <text evidence="1">The sequence shown here is derived from an EMBL/GenBank/DDBJ whole genome shotgun (WGS) entry which is preliminary data.</text>
</comment>
<evidence type="ECO:0000313" key="2">
    <source>
        <dbReference type="Proteomes" id="UP000814140"/>
    </source>
</evidence>
<dbReference type="EMBL" id="MU277211">
    <property type="protein sequence ID" value="KAI0061745.1"/>
    <property type="molecule type" value="Genomic_DNA"/>
</dbReference>
<dbReference type="Proteomes" id="UP000814140">
    <property type="component" value="Unassembled WGS sequence"/>
</dbReference>
<name>A0ACB8SZ63_9AGAM</name>